<dbReference type="KEGG" id="plen:EIM92_09935"/>
<protein>
    <submittedName>
        <fullName evidence="1">Uncharacterized protein</fullName>
    </submittedName>
</protein>
<dbReference type="Proteomes" id="UP000273145">
    <property type="component" value="Chromosome"/>
</dbReference>
<sequence length="107" mass="12485">MVKTRYYVSVQGRSVLEEQGAAAYEWTIEASPEMANNLRHMLEWIGKKEESSFAAYTYPWPDTSEAIVNSGYQSQMDKVYREIYRLGTEETRRELQRIGYGAEQDED</sequence>
<keyword evidence="2" id="KW-1185">Reference proteome</keyword>
<name>A0A3Q8SAU5_9BACL</name>
<proteinExistence type="predicted"/>
<reference evidence="1 2" key="1">
    <citation type="submission" date="2018-11" db="EMBL/GenBank/DDBJ databases">
        <title>Genome sequencing of Paenibacillus lentus DSM25539(T).</title>
        <authorList>
            <person name="Kook J.-K."/>
            <person name="Park S.-N."/>
            <person name="Lim Y.K."/>
        </authorList>
    </citation>
    <scope>NUCLEOTIDE SEQUENCE [LARGE SCALE GENOMIC DNA]</scope>
    <source>
        <strain evidence="1 2">DSM 25539</strain>
    </source>
</reference>
<dbReference type="EMBL" id="CP034248">
    <property type="protein sequence ID" value="AZK46454.1"/>
    <property type="molecule type" value="Genomic_DNA"/>
</dbReference>
<dbReference type="OrthoDB" id="2706506at2"/>
<evidence type="ECO:0000313" key="2">
    <source>
        <dbReference type="Proteomes" id="UP000273145"/>
    </source>
</evidence>
<organism evidence="1 2">
    <name type="scientific">Paenibacillus lentus</name>
    <dbReference type="NCBI Taxonomy" id="1338368"/>
    <lineage>
        <taxon>Bacteria</taxon>
        <taxon>Bacillati</taxon>
        <taxon>Bacillota</taxon>
        <taxon>Bacilli</taxon>
        <taxon>Bacillales</taxon>
        <taxon>Paenibacillaceae</taxon>
        <taxon>Paenibacillus</taxon>
    </lineage>
</organism>
<dbReference type="AlphaFoldDB" id="A0A3Q8SAU5"/>
<dbReference type="RefSeq" id="WP_125082512.1">
    <property type="nucleotide sequence ID" value="NZ_CP034248.1"/>
</dbReference>
<evidence type="ECO:0000313" key="1">
    <source>
        <dbReference type="EMBL" id="AZK46454.1"/>
    </source>
</evidence>
<gene>
    <name evidence="1" type="ORF">EIM92_09935</name>
</gene>
<accession>A0A3Q8SAU5</accession>